<dbReference type="SUPFAM" id="SSF52047">
    <property type="entry name" value="RNI-like"/>
    <property type="match status" value="1"/>
</dbReference>
<dbReference type="EMBL" id="GGEC01033592">
    <property type="protein sequence ID" value="MBX14076.1"/>
    <property type="molecule type" value="Transcribed_RNA"/>
</dbReference>
<organism evidence="1">
    <name type="scientific">Rhizophora mucronata</name>
    <name type="common">Asiatic mangrove</name>
    <dbReference type="NCBI Taxonomy" id="61149"/>
    <lineage>
        <taxon>Eukaryota</taxon>
        <taxon>Viridiplantae</taxon>
        <taxon>Streptophyta</taxon>
        <taxon>Embryophyta</taxon>
        <taxon>Tracheophyta</taxon>
        <taxon>Spermatophyta</taxon>
        <taxon>Magnoliopsida</taxon>
        <taxon>eudicotyledons</taxon>
        <taxon>Gunneridae</taxon>
        <taxon>Pentapetalae</taxon>
        <taxon>rosids</taxon>
        <taxon>fabids</taxon>
        <taxon>Malpighiales</taxon>
        <taxon>Rhizophoraceae</taxon>
        <taxon>Rhizophora</taxon>
    </lineage>
</organism>
<proteinExistence type="predicted"/>
<dbReference type="InterPro" id="IPR032675">
    <property type="entry name" value="LRR_dom_sf"/>
</dbReference>
<evidence type="ECO:0000313" key="1">
    <source>
        <dbReference type="EMBL" id="MBX14076.1"/>
    </source>
</evidence>
<protein>
    <submittedName>
        <fullName evidence="1">Leucine-rich repeat-containing protein 70-like</fullName>
    </submittedName>
</protein>
<dbReference type="Pfam" id="PF13516">
    <property type="entry name" value="LRR_6"/>
    <property type="match status" value="2"/>
</dbReference>
<name>A0A2P2L7Z8_RHIMU</name>
<dbReference type="InterPro" id="IPR001611">
    <property type="entry name" value="Leu-rich_rpt"/>
</dbReference>
<dbReference type="AlphaFoldDB" id="A0A2P2L7Z8"/>
<reference evidence="1" key="1">
    <citation type="submission" date="2018-02" db="EMBL/GenBank/DDBJ databases">
        <title>Rhizophora mucronata_Transcriptome.</title>
        <authorList>
            <person name="Meera S.P."/>
            <person name="Sreeshan A."/>
            <person name="Augustine A."/>
        </authorList>
    </citation>
    <scope>NUCLEOTIDE SEQUENCE</scope>
    <source>
        <tissue evidence="1">Leaf</tissue>
    </source>
</reference>
<dbReference type="Gene3D" id="3.80.10.10">
    <property type="entry name" value="Ribonuclease Inhibitor"/>
    <property type="match status" value="1"/>
</dbReference>
<accession>A0A2P2L7Z8</accession>
<sequence>MPAGMENLKVLSLAFNIITDACLVHLKGLRNLESLNLDSCKIGDEGLTNLTGLPLKSLELSDTEVGSNGLHHLSGWNAICSYHLAFASLTHHA</sequence>